<sequence>MWKQSQTAESSRIFIVTNARNGQPLADYMIHVLDKSNDSLVASAKSGESGQMKVKGLIDGKEYQIKVLFPDANSPSFEEETTYIHETTSVSFPIEIYVERKASHLNVPTVFQKPELPNGCEITALTALLNYHGIEVSKTTMADDYLPQESLGYHNSVKIGPNPYHAYAGNPRDSDDGWYVFANPIVEAANSIIAEKGKGLKAENVGGSTREEILSYIDQDIPVAIWVTLDLSPPIKRGGWYIKETSEFHPSFINLHTVVLDGWEDGEVYVMDPLKGRLSHPEDVFFESYKALGSQAVIIK</sequence>
<reference evidence="2 3" key="1">
    <citation type="submission" date="2017-02" db="EMBL/GenBank/DDBJ databases">
        <title>The complete genomic sequence of a novel cold adapted crude oil-degrading bacterium Planococcus qaidamina Y42.</title>
        <authorList>
            <person name="Yang R."/>
        </authorList>
    </citation>
    <scope>NUCLEOTIDE SEQUENCE [LARGE SCALE GENOMIC DNA]</scope>
    <source>
        <strain evidence="2 3">Y42</strain>
    </source>
</reference>
<accession>A0A1Q2L3M8</accession>
<dbReference type="Pfam" id="PF13529">
    <property type="entry name" value="Peptidase_C39_2"/>
    <property type="match status" value="1"/>
</dbReference>
<dbReference type="PANTHER" id="PTHR37806:SF1">
    <property type="entry name" value="PEPTIDASE C39-LIKE DOMAIN-CONTAINING PROTEIN"/>
    <property type="match status" value="1"/>
</dbReference>
<evidence type="ECO:0000313" key="3">
    <source>
        <dbReference type="Proteomes" id="UP000188184"/>
    </source>
</evidence>
<dbReference type="KEGG" id="pmar:B0X71_09145"/>
<name>A0A1Q2L3M8_9BACL</name>
<proteinExistence type="predicted"/>
<evidence type="ECO:0000259" key="1">
    <source>
        <dbReference type="Pfam" id="PF13529"/>
    </source>
</evidence>
<evidence type="ECO:0000313" key="2">
    <source>
        <dbReference type="EMBL" id="AQQ55068.1"/>
    </source>
</evidence>
<dbReference type="Gene3D" id="3.90.70.10">
    <property type="entry name" value="Cysteine proteinases"/>
    <property type="match status" value="1"/>
</dbReference>
<dbReference type="InterPro" id="IPR039564">
    <property type="entry name" value="Peptidase_C39-like"/>
</dbReference>
<dbReference type="EMBL" id="CP019640">
    <property type="protein sequence ID" value="AQQ55068.1"/>
    <property type="molecule type" value="Genomic_DNA"/>
</dbReference>
<dbReference type="PANTHER" id="PTHR37806">
    <property type="entry name" value="LMO0724 PROTEIN"/>
    <property type="match status" value="1"/>
</dbReference>
<keyword evidence="3" id="KW-1185">Reference proteome</keyword>
<gene>
    <name evidence="2" type="ORF">B0X71_09145</name>
</gene>
<feature type="domain" description="Peptidase C39-like" evidence="1">
    <location>
        <begin position="105"/>
        <end position="273"/>
    </location>
</feature>
<organism evidence="2 3">
    <name type="scientific">Planococcus lenghuensis</name>
    <dbReference type="NCBI Taxonomy" id="2213202"/>
    <lineage>
        <taxon>Bacteria</taxon>
        <taxon>Bacillati</taxon>
        <taxon>Bacillota</taxon>
        <taxon>Bacilli</taxon>
        <taxon>Bacillales</taxon>
        <taxon>Caryophanaceae</taxon>
        <taxon>Planococcus</taxon>
    </lineage>
</organism>
<dbReference type="Proteomes" id="UP000188184">
    <property type="component" value="Chromosome"/>
</dbReference>
<dbReference type="AlphaFoldDB" id="A0A1Q2L3M8"/>
<protein>
    <recommendedName>
        <fullName evidence="1">Peptidase C39-like domain-containing protein</fullName>
    </recommendedName>
</protein>